<dbReference type="OrthoDB" id="9780310at2"/>
<name>A0A317EKF6_9SPHI</name>
<dbReference type="PANTHER" id="PTHR30348">
    <property type="entry name" value="UNCHARACTERIZED PROTEIN YECE"/>
    <property type="match status" value="1"/>
</dbReference>
<gene>
    <name evidence="1" type="ORF">DHW03_13890</name>
</gene>
<dbReference type="Gene3D" id="3.20.20.410">
    <property type="entry name" value="Protein of unknown function UPF0759"/>
    <property type="match status" value="1"/>
</dbReference>
<organism evidence="1 2">
    <name type="scientific">Pedobacter yonginense</name>
    <dbReference type="NCBI Taxonomy" id="651869"/>
    <lineage>
        <taxon>Bacteria</taxon>
        <taxon>Pseudomonadati</taxon>
        <taxon>Bacteroidota</taxon>
        <taxon>Sphingobacteriia</taxon>
        <taxon>Sphingobacteriales</taxon>
        <taxon>Sphingobacteriaceae</taxon>
        <taxon>Pedobacter</taxon>
    </lineage>
</organism>
<protein>
    <submittedName>
        <fullName evidence="1">DUF72 domain-containing protein</fullName>
    </submittedName>
</protein>
<reference evidence="1 2" key="1">
    <citation type="submission" date="2018-05" db="EMBL/GenBank/DDBJ databases">
        <title>Pedobacter paludis sp. nov., isolated from wetland soil.</title>
        <authorList>
            <person name="Zhang Y."/>
            <person name="Wang G."/>
        </authorList>
    </citation>
    <scope>NUCLEOTIDE SEQUENCE [LARGE SCALE GENOMIC DNA]</scope>
    <source>
        <strain evidence="1 2">KCTC22721</strain>
    </source>
</reference>
<dbReference type="InterPro" id="IPR036520">
    <property type="entry name" value="UPF0759_sf"/>
</dbReference>
<evidence type="ECO:0000313" key="2">
    <source>
        <dbReference type="Proteomes" id="UP000245379"/>
    </source>
</evidence>
<dbReference type="SUPFAM" id="SSF117396">
    <property type="entry name" value="TM1631-like"/>
    <property type="match status" value="1"/>
</dbReference>
<accession>A0A317EKF6</accession>
<sequence>MGTSGLTLPVPNKAFYPDEFKEKSRLCFYSSLMNSIEINSSFYKTPMGSTVAKWVNEVGDDFKFTFKLLRDITHSKGLVFDPLLLQKFMDSISFAHAKQGVLLVQFPPSLKADLFLKVERLLSLIREYVPIGWKIALEFRHPSWYKMETYDLLNEQQVALVIHDKSPANTPMIELSTNFVYLRFHGPGGNYRGSYDESFLSEYANYISDWLREGKEVYVYFNNTMGEAYQNLRTLHDFVKELRFEG</sequence>
<evidence type="ECO:0000313" key="1">
    <source>
        <dbReference type="EMBL" id="PWS27310.1"/>
    </source>
</evidence>
<dbReference type="Proteomes" id="UP000245379">
    <property type="component" value="Unassembled WGS sequence"/>
</dbReference>
<dbReference type="InterPro" id="IPR002763">
    <property type="entry name" value="DUF72"/>
</dbReference>
<dbReference type="Pfam" id="PF01904">
    <property type="entry name" value="DUF72"/>
    <property type="match status" value="1"/>
</dbReference>
<keyword evidence="2" id="KW-1185">Reference proteome</keyword>
<dbReference type="PANTHER" id="PTHR30348:SF4">
    <property type="entry name" value="DUF72 DOMAIN-CONTAINING PROTEIN"/>
    <property type="match status" value="1"/>
</dbReference>
<comment type="caution">
    <text evidence="1">The sequence shown here is derived from an EMBL/GenBank/DDBJ whole genome shotgun (WGS) entry which is preliminary data.</text>
</comment>
<proteinExistence type="predicted"/>
<dbReference type="AlphaFoldDB" id="A0A317EKF6"/>
<dbReference type="EMBL" id="QGNZ01000003">
    <property type="protein sequence ID" value="PWS27310.1"/>
    <property type="molecule type" value="Genomic_DNA"/>
</dbReference>